<evidence type="ECO:0000256" key="1">
    <source>
        <dbReference type="SAM" id="Phobius"/>
    </source>
</evidence>
<comment type="caution">
    <text evidence="3">The sequence shown here is derived from an EMBL/GenBank/DDBJ whole genome shotgun (WGS) entry which is preliminary data.</text>
</comment>
<keyword evidence="1" id="KW-0472">Membrane</keyword>
<protein>
    <recommendedName>
        <fullName evidence="5">Immediate early response 3-interacting protein 1</fullName>
    </recommendedName>
</protein>
<feature type="signal peptide" evidence="2">
    <location>
        <begin position="1"/>
        <end position="17"/>
    </location>
</feature>
<evidence type="ECO:0000313" key="3">
    <source>
        <dbReference type="EMBL" id="RLW05740.1"/>
    </source>
</evidence>
<dbReference type="EMBL" id="QUSF01000010">
    <property type="protein sequence ID" value="RLW05740.1"/>
    <property type="molecule type" value="Genomic_DNA"/>
</dbReference>
<name>A0A3L8SPS4_CHLGU</name>
<keyword evidence="1" id="KW-1133">Transmembrane helix</keyword>
<gene>
    <name evidence="3" type="ORF">DV515_00004882</name>
</gene>
<evidence type="ECO:0000313" key="4">
    <source>
        <dbReference type="Proteomes" id="UP000276834"/>
    </source>
</evidence>
<accession>A0A3L8SPS4</accession>
<organism evidence="3 4">
    <name type="scientific">Chloebia gouldiae</name>
    <name type="common">Gouldian finch</name>
    <name type="synonym">Erythrura gouldiae</name>
    <dbReference type="NCBI Taxonomy" id="44316"/>
    <lineage>
        <taxon>Eukaryota</taxon>
        <taxon>Metazoa</taxon>
        <taxon>Chordata</taxon>
        <taxon>Craniata</taxon>
        <taxon>Vertebrata</taxon>
        <taxon>Euteleostomi</taxon>
        <taxon>Archelosauria</taxon>
        <taxon>Archosauria</taxon>
        <taxon>Dinosauria</taxon>
        <taxon>Saurischia</taxon>
        <taxon>Theropoda</taxon>
        <taxon>Coelurosauria</taxon>
        <taxon>Aves</taxon>
        <taxon>Neognathae</taxon>
        <taxon>Neoaves</taxon>
        <taxon>Telluraves</taxon>
        <taxon>Australaves</taxon>
        <taxon>Passeriformes</taxon>
        <taxon>Passeroidea</taxon>
        <taxon>Passeridae</taxon>
        <taxon>Chloebia</taxon>
    </lineage>
</organism>
<dbReference type="Proteomes" id="UP000276834">
    <property type="component" value="Unassembled WGS sequence"/>
</dbReference>
<proteinExistence type="predicted"/>
<reference evidence="3 4" key="1">
    <citation type="journal article" date="2018" name="Proc. R. Soc. B">
        <title>A non-coding region near Follistatin controls head colour polymorphism in the Gouldian finch.</title>
        <authorList>
            <person name="Toomey M.B."/>
            <person name="Marques C.I."/>
            <person name="Andrade P."/>
            <person name="Araujo P.M."/>
            <person name="Sabatino S."/>
            <person name="Gazda M.A."/>
            <person name="Afonso S."/>
            <person name="Lopes R.J."/>
            <person name="Corbo J.C."/>
            <person name="Carneiro M."/>
        </authorList>
    </citation>
    <scope>NUCLEOTIDE SEQUENCE [LARGE SCALE GENOMIC DNA]</scope>
    <source>
        <strain evidence="3">Red01</strain>
        <tissue evidence="3">Muscle</tissue>
    </source>
</reference>
<dbReference type="AlphaFoldDB" id="A0A3L8SPS4"/>
<keyword evidence="2" id="KW-0732">Signal</keyword>
<feature type="chain" id="PRO_5018084739" description="Immediate early response 3-interacting protein 1" evidence="2">
    <location>
        <begin position="18"/>
        <end position="70"/>
    </location>
</feature>
<feature type="transmembrane region" description="Helical" evidence="1">
    <location>
        <begin position="49"/>
        <end position="68"/>
    </location>
</feature>
<evidence type="ECO:0000256" key="2">
    <source>
        <dbReference type="SAM" id="SignalP"/>
    </source>
</evidence>
<evidence type="ECO:0008006" key="5">
    <source>
        <dbReference type="Google" id="ProtNLM"/>
    </source>
</evidence>
<sequence length="70" mass="7545">MEAVVLGLRLFLVLTTAVCNLSVLQDEVGVRQAGSHSTRLHNHGSQTPLLVLLLLLSSIICRLNVLLVEG</sequence>
<keyword evidence="1" id="KW-0812">Transmembrane</keyword>
<keyword evidence="4" id="KW-1185">Reference proteome</keyword>